<evidence type="ECO:0000313" key="2">
    <source>
        <dbReference type="EMBL" id="GAV04298.1"/>
    </source>
</evidence>
<accession>A0A1D1VWY8</accession>
<protein>
    <submittedName>
        <fullName evidence="2">Uncharacterized protein</fullName>
    </submittedName>
</protein>
<gene>
    <name evidence="2" type="primary">RvY_14601-1</name>
    <name evidence="2" type="synonym">RvY_14601.1</name>
    <name evidence="2" type="ORF">RvY_14601</name>
</gene>
<organism evidence="2 3">
    <name type="scientific">Ramazzottius varieornatus</name>
    <name type="common">Water bear</name>
    <name type="synonym">Tardigrade</name>
    <dbReference type="NCBI Taxonomy" id="947166"/>
    <lineage>
        <taxon>Eukaryota</taxon>
        <taxon>Metazoa</taxon>
        <taxon>Ecdysozoa</taxon>
        <taxon>Tardigrada</taxon>
        <taxon>Eutardigrada</taxon>
        <taxon>Parachela</taxon>
        <taxon>Hypsibioidea</taxon>
        <taxon>Ramazzottiidae</taxon>
        <taxon>Ramazzottius</taxon>
    </lineage>
</organism>
<feature type="region of interest" description="Disordered" evidence="1">
    <location>
        <begin position="100"/>
        <end position="121"/>
    </location>
</feature>
<comment type="caution">
    <text evidence="2">The sequence shown here is derived from an EMBL/GenBank/DDBJ whole genome shotgun (WGS) entry which is preliminary data.</text>
</comment>
<dbReference type="EMBL" id="BDGG01000010">
    <property type="protein sequence ID" value="GAV04298.1"/>
    <property type="molecule type" value="Genomic_DNA"/>
</dbReference>
<keyword evidence="3" id="KW-1185">Reference proteome</keyword>
<proteinExistence type="predicted"/>
<reference evidence="2 3" key="1">
    <citation type="journal article" date="2016" name="Nat. Commun.">
        <title>Extremotolerant tardigrade genome and improved radiotolerance of human cultured cells by tardigrade-unique protein.</title>
        <authorList>
            <person name="Hashimoto T."/>
            <person name="Horikawa D.D."/>
            <person name="Saito Y."/>
            <person name="Kuwahara H."/>
            <person name="Kozuka-Hata H."/>
            <person name="Shin-I T."/>
            <person name="Minakuchi Y."/>
            <person name="Ohishi K."/>
            <person name="Motoyama A."/>
            <person name="Aizu T."/>
            <person name="Enomoto A."/>
            <person name="Kondo K."/>
            <person name="Tanaka S."/>
            <person name="Hara Y."/>
            <person name="Koshikawa S."/>
            <person name="Sagara H."/>
            <person name="Miura T."/>
            <person name="Yokobori S."/>
            <person name="Miyagawa K."/>
            <person name="Suzuki Y."/>
            <person name="Kubo T."/>
            <person name="Oyama M."/>
            <person name="Kohara Y."/>
            <person name="Fujiyama A."/>
            <person name="Arakawa K."/>
            <person name="Katayama T."/>
            <person name="Toyoda A."/>
            <person name="Kunieda T."/>
        </authorList>
    </citation>
    <scope>NUCLEOTIDE SEQUENCE [LARGE SCALE GENOMIC DNA]</scope>
    <source>
        <strain evidence="2 3">YOKOZUNA-1</strain>
    </source>
</reference>
<sequence>MKLGFLKDVSLEVMEKSNFHNVTLPTNKPTINNEQPFFSRQVDCVMTLTRPSSGQCRLVSLLTMVFNDPPQHCHLGVLGTSEFAGSDRIGTEVEITIRASERKDKTEVKKGRFSKGRDSPR</sequence>
<dbReference type="Proteomes" id="UP000186922">
    <property type="component" value="Unassembled WGS sequence"/>
</dbReference>
<name>A0A1D1VWY8_RAMVA</name>
<evidence type="ECO:0000313" key="3">
    <source>
        <dbReference type="Proteomes" id="UP000186922"/>
    </source>
</evidence>
<dbReference type="AlphaFoldDB" id="A0A1D1VWY8"/>
<evidence type="ECO:0000256" key="1">
    <source>
        <dbReference type="SAM" id="MobiDB-lite"/>
    </source>
</evidence>